<dbReference type="RefSeq" id="WP_386194374.1">
    <property type="nucleotide sequence ID" value="NZ_JBHSBC010000035.1"/>
</dbReference>
<organism evidence="1 2">
    <name type="scientific">Streptosporangium jomthongense</name>
    <dbReference type="NCBI Taxonomy" id="1193683"/>
    <lineage>
        <taxon>Bacteria</taxon>
        <taxon>Bacillati</taxon>
        <taxon>Actinomycetota</taxon>
        <taxon>Actinomycetes</taxon>
        <taxon>Streptosporangiales</taxon>
        <taxon>Streptosporangiaceae</taxon>
        <taxon>Streptosporangium</taxon>
    </lineage>
</organism>
<keyword evidence="2" id="KW-1185">Reference proteome</keyword>
<evidence type="ECO:0000313" key="1">
    <source>
        <dbReference type="EMBL" id="MFC3984500.1"/>
    </source>
</evidence>
<protein>
    <submittedName>
        <fullName evidence="1">Uncharacterized protein</fullName>
    </submittedName>
</protein>
<evidence type="ECO:0000313" key="2">
    <source>
        <dbReference type="Proteomes" id="UP001595698"/>
    </source>
</evidence>
<name>A0ABV8F9Y8_9ACTN</name>
<accession>A0ABV8F9Y8</accession>
<dbReference type="EMBL" id="JBHSBC010000035">
    <property type="protein sequence ID" value="MFC3984500.1"/>
    <property type="molecule type" value="Genomic_DNA"/>
</dbReference>
<sequence length="64" mass="7271">MRPVLKRGPANLAPHDAERLTTLVKARLERMRYRPALLDGFVARAGLPLEPLRLQPFNLRRSPG</sequence>
<dbReference type="Proteomes" id="UP001595698">
    <property type="component" value="Unassembled WGS sequence"/>
</dbReference>
<gene>
    <name evidence="1" type="ORF">ACFOYY_30495</name>
</gene>
<proteinExistence type="predicted"/>
<reference evidence="2" key="1">
    <citation type="journal article" date="2019" name="Int. J. Syst. Evol. Microbiol.">
        <title>The Global Catalogue of Microorganisms (GCM) 10K type strain sequencing project: providing services to taxonomists for standard genome sequencing and annotation.</title>
        <authorList>
            <consortium name="The Broad Institute Genomics Platform"/>
            <consortium name="The Broad Institute Genome Sequencing Center for Infectious Disease"/>
            <person name="Wu L."/>
            <person name="Ma J."/>
        </authorList>
    </citation>
    <scope>NUCLEOTIDE SEQUENCE [LARGE SCALE GENOMIC DNA]</scope>
    <source>
        <strain evidence="2">TBRC 7912</strain>
    </source>
</reference>
<comment type="caution">
    <text evidence="1">The sequence shown here is derived from an EMBL/GenBank/DDBJ whole genome shotgun (WGS) entry which is preliminary data.</text>
</comment>